<accession>A0A930USH3</accession>
<dbReference type="AlphaFoldDB" id="A0A930USH3"/>
<dbReference type="EMBL" id="JADION010000060">
    <property type="protein sequence ID" value="MBF4103157.1"/>
    <property type="molecule type" value="Genomic_DNA"/>
</dbReference>
<gene>
    <name evidence="1" type="ORF">INT80_15330</name>
</gene>
<proteinExistence type="predicted"/>
<reference evidence="1" key="1">
    <citation type="submission" date="2020-11" db="EMBL/GenBank/DDBJ databases">
        <title>Gallibacterium anatis 1637, full genome, WGS.</title>
        <authorList>
            <person name="Laishevtcev A.I."/>
            <person name="Yakimova E.A."/>
            <person name="Petkovich D."/>
            <person name="Stepanova T.V."/>
            <person name="Kalendr R.S."/>
            <person name="Rubalsky E.O."/>
            <person name="Zulkarneev E.R."/>
            <person name="Aleshkin A.V."/>
        </authorList>
    </citation>
    <scope>NUCLEOTIDE SEQUENCE</scope>
    <source>
        <strain evidence="1">1637</strain>
    </source>
</reference>
<organism evidence="1">
    <name type="scientific">Gallibacterium anatis</name>
    <dbReference type="NCBI Taxonomy" id="750"/>
    <lineage>
        <taxon>Bacteria</taxon>
        <taxon>Pseudomonadati</taxon>
        <taxon>Pseudomonadota</taxon>
        <taxon>Gammaproteobacteria</taxon>
        <taxon>Pasteurellales</taxon>
        <taxon>Pasteurellaceae</taxon>
        <taxon>Gallibacterium</taxon>
    </lineage>
</organism>
<sequence length="64" mass="7656">MPEIHICCYHSRQLLLLRNRLEQSLDKLLLNRYDRQAIFNQPEIKLLQKIATLKIIFLLLLEAP</sequence>
<name>A0A930USH3_9PAST</name>
<evidence type="ECO:0000313" key="1">
    <source>
        <dbReference type="EMBL" id="MBF4103157.1"/>
    </source>
</evidence>
<comment type="caution">
    <text evidence="1">The sequence shown here is derived from an EMBL/GenBank/DDBJ whole genome shotgun (WGS) entry which is preliminary data.</text>
</comment>
<protein>
    <submittedName>
        <fullName evidence="1">Uncharacterized protein</fullName>
    </submittedName>
</protein>